<sequence>MEQQFNRRHGANNRTFSLGQLVLSKDCRDGVEKWTAGRILRRTGRVTYDVEVQSSMWVHPVTVPSSRVILLDILLDTFDLPQDVSAAAPTLEAHPPSICTPRRWTNRSRRQVMHMKVNPQQRSYEQ</sequence>
<keyword evidence="2" id="KW-1185">Reference proteome</keyword>
<gene>
    <name evidence="1" type="ORF">EG68_06649</name>
</gene>
<reference evidence="1" key="1">
    <citation type="submission" date="2019-07" db="EMBL/GenBank/DDBJ databases">
        <title>Annotation for the trematode Paragonimus miyazaki's.</title>
        <authorList>
            <person name="Choi Y.-J."/>
        </authorList>
    </citation>
    <scope>NUCLEOTIDE SEQUENCE</scope>
    <source>
        <strain evidence="1">Japan</strain>
    </source>
</reference>
<dbReference type="Proteomes" id="UP000822476">
    <property type="component" value="Unassembled WGS sequence"/>
</dbReference>
<comment type="caution">
    <text evidence="1">The sequence shown here is derived from an EMBL/GenBank/DDBJ whole genome shotgun (WGS) entry which is preliminary data.</text>
</comment>
<evidence type="ECO:0000313" key="2">
    <source>
        <dbReference type="Proteomes" id="UP000822476"/>
    </source>
</evidence>
<proteinExistence type="predicted"/>
<accession>A0A8S9YRF7</accession>
<dbReference type="OrthoDB" id="6246848at2759"/>
<organism evidence="1 2">
    <name type="scientific">Paragonimus skrjabini miyazakii</name>
    <dbReference type="NCBI Taxonomy" id="59628"/>
    <lineage>
        <taxon>Eukaryota</taxon>
        <taxon>Metazoa</taxon>
        <taxon>Spiralia</taxon>
        <taxon>Lophotrochozoa</taxon>
        <taxon>Platyhelminthes</taxon>
        <taxon>Trematoda</taxon>
        <taxon>Digenea</taxon>
        <taxon>Plagiorchiida</taxon>
        <taxon>Troglotremata</taxon>
        <taxon>Troglotrematidae</taxon>
        <taxon>Paragonimus</taxon>
    </lineage>
</organism>
<dbReference type="AlphaFoldDB" id="A0A8S9YRF7"/>
<name>A0A8S9YRF7_9TREM</name>
<protein>
    <submittedName>
        <fullName evidence="1">Uncharacterized protein</fullName>
    </submittedName>
</protein>
<dbReference type="EMBL" id="JTDE01003506">
    <property type="protein sequence ID" value="KAF7255986.1"/>
    <property type="molecule type" value="Genomic_DNA"/>
</dbReference>
<evidence type="ECO:0000313" key="1">
    <source>
        <dbReference type="EMBL" id="KAF7255986.1"/>
    </source>
</evidence>